<dbReference type="Pfam" id="PF13474">
    <property type="entry name" value="SnoaL_3"/>
    <property type="match status" value="1"/>
</dbReference>
<dbReference type="InterPro" id="IPR032710">
    <property type="entry name" value="NTF2-like_dom_sf"/>
</dbReference>
<dbReference type="SUPFAM" id="SSF54427">
    <property type="entry name" value="NTF2-like"/>
    <property type="match status" value="1"/>
</dbReference>
<dbReference type="EMBL" id="UINC01080559">
    <property type="protein sequence ID" value="SVC23607.1"/>
    <property type="molecule type" value="Genomic_DNA"/>
</dbReference>
<dbReference type="AlphaFoldDB" id="A0A382KKZ3"/>
<evidence type="ECO:0000313" key="2">
    <source>
        <dbReference type="EMBL" id="SVC23607.1"/>
    </source>
</evidence>
<sequence>VILADQEQIVKVIQTFFETGKTKDFSVLGNIQVNSPEFSSFSDVPPYSLKGYAESIALEELRFSSISDYDYEIKNAKISIFGSTGVVTFVLNQKGMLVDNKAFTGQHITINGRATFVLIKEDTWKIIHYHLDKIST</sequence>
<feature type="domain" description="SnoaL-like" evidence="1">
    <location>
        <begin position="11"/>
        <end position="131"/>
    </location>
</feature>
<protein>
    <recommendedName>
        <fullName evidence="1">SnoaL-like domain-containing protein</fullName>
    </recommendedName>
</protein>
<feature type="non-terminal residue" evidence="2">
    <location>
        <position position="1"/>
    </location>
</feature>
<dbReference type="Gene3D" id="3.10.450.50">
    <property type="match status" value="1"/>
</dbReference>
<reference evidence="2" key="1">
    <citation type="submission" date="2018-05" db="EMBL/GenBank/DDBJ databases">
        <authorList>
            <person name="Lanie J.A."/>
            <person name="Ng W.-L."/>
            <person name="Kazmierczak K.M."/>
            <person name="Andrzejewski T.M."/>
            <person name="Davidsen T.M."/>
            <person name="Wayne K.J."/>
            <person name="Tettelin H."/>
            <person name="Glass J.I."/>
            <person name="Rusch D."/>
            <person name="Podicherti R."/>
            <person name="Tsui H.-C.T."/>
            <person name="Winkler M.E."/>
        </authorList>
    </citation>
    <scope>NUCLEOTIDE SEQUENCE</scope>
</reference>
<evidence type="ECO:0000259" key="1">
    <source>
        <dbReference type="Pfam" id="PF13474"/>
    </source>
</evidence>
<dbReference type="InterPro" id="IPR037401">
    <property type="entry name" value="SnoaL-like"/>
</dbReference>
<organism evidence="2">
    <name type="scientific">marine metagenome</name>
    <dbReference type="NCBI Taxonomy" id="408172"/>
    <lineage>
        <taxon>unclassified sequences</taxon>
        <taxon>metagenomes</taxon>
        <taxon>ecological metagenomes</taxon>
    </lineage>
</organism>
<name>A0A382KKZ3_9ZZZZ</name>
<accession>A0A382KKZ3</accession>
<proteinExistence type="predicted"/>
<gene>
    <name evidence="2" type="ORF">METZ01_LOCUS276461</name>
</gene>